<dbReference type="Proteomes" id="UP000276133">
    <property type="component" value="Unassembled WGS sequence"/>
</dbReference>
<comment type="caution">
    <text evidence="1">The sequence shown here is derived from an EMBL/GenBank/DDBJ whole genome shotgun (WGS) entry which is preliminary data.</text>
</comment>
<keyword evidence="2" id="KW-1185">Reference proteome</keyword>
<sequence length="76" mass="8795">MNKQILEGFAFKKGEKIINLKVTSLNPSPGFKILNSEEEIYAKIATKFCYMNRGKTPKAKDRNKNKIFFRQKLAIN</sequence>
<organism evidence="1 2">
    <name type="scientific">Brachionus plicatilis</name>
    <name type="common">Marine rotifer</name>
    <name type="synonym">Brachionus muelleri</name>
    <dbReference type="NCBI Taxonomy" id="10195"/>
    <lineage>
        <taxon>Eukaryota</taxon>
        <taxon>Metazoa</taxon>
        <taxon>Spiralia</taxon>
        <taxon>Gnathifera</taxon>
        <taxon>Rotifera</taxon>
        <taxon>Eurotatoria</taxon>
        <taxon>Monogononta</taxon>
        <taxon>Pseudotrocha</taxon>
        <taxon>Ploima</taxon>
        <taxon>Brachionidae</taxon>
        <taxon>Brachionus</taxon>
    </lineage>
</organism>
<protein>
    <submittedName>
        <fullName evidence="1">Uncharacterized protein</fullName>
    </submittedName>
</protein>
<accession>A0A3M7S352</accession>
<gene>
    <name evidence="1" type="ORF">BpHYR1_018209</name>
</gene>
<proteinExistence type="predicted"/>
<evidence type="ECO:0000313" key="2">
    <source>
        <dbReference type="Proteomes" id="UP000276133"/>
    </source>
</evidence>
<dbReference type="EMBL" id="REGN01002138">
    <property type="protein sequence ID" value="RNA30017.1"/>
    <property type="molecule type" value="Genomic_DNA"/>
</dbReference>
<reference evidence="1 2" key="1">
    <citation type="journal article" date="2018" name="Sci. Rep.">
        <title>Genomic signatures of local adaptation to the degree of environmental predictability in rotifers.</title>
        <authorList>
            <person name="Franch-Gras L."/>
            <person name="Hahn C."/>
            <person name="Garcia-Roger E.M."/>
            <person name="Carmona M.J."/>
            <person name="Serra M."/>
            <person name="Gomez A."/>
        </authorList>
    </citation>
    <scope>NUCLEOTIDE SEQUENCE [LARGE SCALE GENOMIC DNA]</scope>
    <source>
        <strain evidence="1">HYR1</strain>
    </source>
</reference>
<dbReference type="AlphaFoldDB" id="A0A3M7S352"/>
<name>A0A3M7S352_BRAPC</name>
<evidence type="ECO:0000313" key="1">
    <source>
        <dbReference type="EMBL" id="RNA30017.1"/>
    </source>
</evidence>